<keyword evidence="2" id="KW-0472">Membrane</keyword>
<evidence type="ECO:0000313" key="4">
    <source>
        <dbReference type="Proteomes" id="UP001522868"/>
    </source>
</evidence>
<reference evidence="3 4" key="1">
    <citation type="submission" date="2022-04" db="EMBL/GenBank/DDBJ databases">
        <title>Streptomyces sp. nov. LCR6-01 isolated from Lichen of Dirinaria sp.</title>
        <authorList>
            <person name="Kanchanasin P."/>
            <person name="Tanasupawat S."/>
            <person name="Phongsopitanun W."/>
        </authorList>
    </citation>
    <scope>NUCLEOTIDE SEQUENCE [LARGE SCALE GENOMIC DNA]</scope>
    <source>
        <strain evidence="3 4">LCR6-01</strain>
    </source>
</reference>
<name>A0ABT0I592_9ACTN</name>
<dbReference type="InterPro" id="IPR042001">
    <property type="entry name" value="Sortase_F"/>
</dbReference>
<evidence type="ECO:0000256" key="2">
    <source>
        <dbReference type="SAM" id="Phobius"/>
    </source>
</evidence>
<evidence type="ECO:0000313" key="3">
    <source>
        <dbReference type="EMBL" id="MCK8676508.1"/>
    </source>
</evidence>
<dbReference type="CDD" id="cd05829">
    <property type="entry name" value="Sortase_F"/>
    <property type="match status" value="1"/>
</dbReference>
<dbReference type="EMBL" id="JALPTH010000003">
    <property type="protein sequence ID" value="MCK8676508.1"/>
    <property type="molecule type" value="Genomic_DNA"/>
</dbReference>
<keyword evidence="1" id="KW-0378">Hydrolase</keyword>
<dbReference type="InterPro" id="IPR005754">
    <property type="entry name" value="Sortase"/>
</dbReference>
<keyword evidence="2" id="KW-0812">Transmembrane</keyword>
<organism evidence="3 4">
    <name type="scientific">Streptomyces lichenis</name>
    <dbReference type="NCBI Taxonomy" id="2306967"/>
    <lineage>
        <taxon>Bacteria</taxon>
        <taxon>Bacillati</taxon>
        <taxon>Actinomycetota</taxon>
        <taxon>Actinomycetes</taxon>
        <taxon>Kitasatosporales</taxon>
        <taxon>Streptomycetaceae</taxon>
        <taxon>Streptomyces</taxon>
    </lineage>
</organism>
<dbReference type="Pfam" id="PF04203">
    <property type="entry name" value="Sortase"/>
    <property type="match status" value="1"/>
</dbReference>
<dbReference type="InterPro" id="IPR023365">
    <property type="entry name" value="Sortase_dom-sf"/>
</dbReference>
<dbReference type="Proteomes" id="UP001522868">
    <property type="component" value="Unassembled WGS sequence"/>
</dbReference>
<protein>
    <submittedName>
        <fullName evidence="3">Class F sortase</fullName>
    </submittedName>
</protein>
<dbReference type="SUPFAM" id="SSF63817">
    <property type="entry name" value="Sortase"/>
    <property type="match status" value="1"/>
</dbReference>
<proteinExistence type="predicted"/>
<dbReference type="RefSeq" id="WP_248631710.1">
    <property type="nucleotide sequence ID" value="NZ_JALPTH010000003.1"/>
</dbReference>
<accession>A0ABT0I592</accession>
<keyword evidence="4" id="KW-1185">Reference proteome</keyword>
<feature type="transmembrane region" description="Helical" evidence="2">
    <location>
        <begin position="68"/>
        <end position="91"/>
    </location>
</feature>
<keyword evidence="2" id="KW-1133">Transmembrane helix</keyword>
<dbReference type="Gene3D" id="2.40.260.10">
    <property type="entry name" value="Sortase"/>
    <property type="match status" value="1"/>
</dbReference>
<evidence type="ECO:0000256" key="1">
    <source>
        <dbReference type="ARBA" id="ARBA00022801"/>
    </source>
</evidence>
<gene>
    <name evidence="3" type="ORF">M1O15_03640</name>
</gene>
<comment type="caution">
    <text evidence="3">The sequence shown here is derived from an EMBL/GenBank/DDBJ whole genome shotgun (WGS) entry which is preliminary data.</text>
</comment>
<sequence>MGGARRFCPSTRSGPVVPLAASAPDSLTRRGHRIHLHGTGGPGTAWSTGRPWPASGPAARALRRERRLLRLGTASFALAAAALLCPLPVAVPVPPDAGSLPVRAMAAPGPAAAVHSPPVALTVPGHLTAVPVDAVTADRQGAMAVPDSPRRLGWWALGALPGAPHGTVLLAGHLDSAAEGAGPFQRLHSVPVGARVQVTTADGTRHHYRVTARRSHPAAALPRDLFGSTGTPRLVLVTCTGAFDPVAHTYADNLLLYAEPVPGP</sequence>